<keyword evidence="2" id="KW-1185">Reference proteome</keyword>
<dbReference type="AlphaFoldDB" id="A0A834MC73"/>
<dbReference type="EMBL" id="JAACXV010000402">
    <property type="protein sequence ID" value="KAF7278383.1"/>
    <property type="molecule type" value="Genomic_DNA"/>
</dbReference>
<evidence type="ECO:0000313" key="1">
    <source>
        <dbReference type="EMBL" id="KAF7278383.1"/>
    </source>
</evidence>
<proteinExistence type="predicted"/>
<evidence type="ECO:0000313" key="2">
    <source>
        <dbReference type="Proteomes" id="UP000625711"/>
    </source>
</evidence>
<name>A0A834MC73_RHYFE</name>
<sequence>MKVHVRHEFKNAQPLDVTVRKKKKATIKKKHVVQKRFIEAVKIRANSQEPSNICSAEDGESRRFSRCRLGERRLERARKNLLAE</sequence>
<protein>
    <submittedName>
        <fullName evidence="1">Uncharacterized protein</fullName>
    </submittedName>
</protein>
<accession>A0A834MC73</accession>
<comment type="caution">
    <text evidence="1">The sequence shown here is derived from an EMBL/GenBank/DDBJ whole genome shotgun (WGS) entry which is preliminary data.</text>
</comment>
<gene>
    <name evidence="1" type="ORF">GWI33_008511</name>
</gene>
<reference evidence="1" key="1">
    <citation type="submission" date="2020-08" db="EMBL/GenBank/DDBJ databases">
        <title>Genome sequencing and assembly of the red palm weevil Rhynchophorus ferrugineus.</title>
        <authorList>
            <person name="Dias G.B."/>
            <person name="Bergman C.M."/>
            <person name="Manee M."/>
        </authorList>
    </citation>
    <scope>NUCLEOTIDE SEQUENCE</scope>
    <source>
        <strain evidence="1">AA-2017</strain>
        <tissue evidence="1">Whole larva</tissue>
    </source>
</reference>
<organism evidence="1 2">
    <name type="scientific">Rhynchophorus ferrugineus</name>
    <name type="common">Red palm weevil</name>
    <name type="synonym">Curculio ferrugineus</name>
    <dbReference type="NCBI Taxonomy" id="354439"/>
    <lineage>
        <taxon>Eukaryota</taxon>
        <taxon>Metazoa</taxon>
        <taxon>Ecdysozoa</taxon>
        <taxon>Arthropoda</taxon>
        <taxon>Hexapoda</taxon>
        <taxon>Insecta</taxon>
        <taxon>Pterygota</taxon>
        <taxon>Neoptera</taxon>
        <taxon>Endopterygota</taxon>
        <taxon>Coleoptera</taxon>
        <taxon>Polyphaga</taxon>
        <taxon>Cucujiformia</taxon>
        <taxon>Curculionidae</taxon>
        <taxon>Dryophthorinae</taxon>
        <taxon>Rhynchophorus</taxon>
    </lineage>
</organism>
<dbReference type="Proteomes" id="UP000625711">
    <property type="component" value="Unassembled WGS sequence"/>
</dbReference>